<dbReference type="OMA" id="HKRICIF"/>
<feature type="region of interest" description="Disordered" evidence="1">
    <location>
        <begin position="81"/>
        <end position="101"/>
    </location>
</feature>
<sequence>MFLGMLFMRMKVASGRNHEAWPRAIARRQTKDEASFLFFEPAPRATKPKRTMGVSLSHQQPVNQGGGCRMLGLRLNTLEAHNATRLPPPPPPHLSSSRRFSRRWKTALSPSPSKELRPAQRYSAQPTTHGCLPCYTARSTASSSSSPSTTVIQRRGLVHKRICIFFATHEPCSLCPRGIAWSGFSEFYYLFTYVDSRDLFSIPYDIDILESVFRVQGEETEQQVNKRALYNKTNKFFRGRSVGDLLDDLWYVAERKTWRQEIQRVEDLYSSLSETYQKGKKSGAESSSVWK</sequence>
<dbReference type="GO" id="GO:0003824">
    <property type="term" value="F:catalytic activity"/>
    <property type="evidence" value="ECO:0007669"/>
    <property type="project" value="InterPro"/>
</dbReference>
<dbReference type="Proteomes" id="UP000002499">
    <property type="component" value="Unassembled WGS sequence"/>
</dbReference>
<dbReference type="eggNOG" id="ENOG502S00E">
    <property type="taxonomic scope" value="Eukaryota"/>
</dbReference>
<dbReference type="InterPro" id="IPR016193">
    <property type="entry name" value="Cytidine_deaminase-like"/>
</dbReference>
<organism evidence="3">
    <name type="scientific">Metarhizium acridum (strain CQMa 102)</name>
    <dbReference type="NCBI Taxonomy" id="655827"/>
    <lineage>
        <taxon>Eukaryota</taxon>
        <taxon>Fungi</taxon>
        <taxon>Dikarya</taxon>
        <taxon>Ascomycota</taxon>
        <taxon>Pezizomycotina</taxon>
        <taxon>Sordariomycetes</taxon>
        <taxon>Hypocreomycetidae</taxon>
        <taxon>Hypocreales</taxon>
        <taxon>Clavicipitaceae</taxon>
        <taxon>Metarhizium</taxon>
    </lineage>
</organism>
<protein>
    <submittedName>
        <fullName evidence="2">Cytidine/deoxycytidylate deaminase family protein</fullName>
    </submittedName>
</protein>
<accession>E9E4K5</accession>
<evidence type="ECO:0000313" key="3">
    <source>
        <dbReference type="Proteomes" id="UP000002499"/>
    </source>
</evidence>
<dbReference type="GO" id="GO:0006139">
    <property type="term" value="P:nucleobase-containing compound metabolic process"/>
    <property type="evidence" value="ECO:0007669"/>
    <property type="project" value="UniProtKB-ARBA"/>
</dbReference>
<dbReference type="OrthoDB" id="9980836at2759"/>
<dbReference type="STRING" id="655827.E9E4K5"/>
<proteinExistence type="predicted"/>
<dbReference type="SUPFAM" id="SSF53927">
    <property type="entry name" value="Cytidine deaminase-like"/>
    <property type="match status" value="1"/>
</dbReference>
<name>E9E4K5_METAQ</name>
<dbReference type="AlphaFoldDB" id="E9E4K5"/>
<gene>
    <name evidence="2" type="ORF">MAC_04803</name>
</gene>
<dbReference type="HOGENOM" id="CLU_956711_0_0_1"/>
<evidence type="ECO:0000313" key="2">
    <source>
        <dbReference type="EMBL" id="EFY89216.1"/>
    </source>
</evidence>
<dbReference type="InParanoid" id="E9E4K5"/>
<dbReference type="EMBL" id="GL698502">
    <property type="protein sequence ID" value="EFY89216.1"/>
    <property type="molecule type" value="Genomic_DNA"/>
</dbReference>
<evidence type="ECO:0000256" key="1">
    <source>
        <dbReference type="SAM" id="MobiDB-lite"/>
    </source>
</evidence>
<keyword evidence="3" id="KW-1185">Reference proteome</keyword>
<reference evidence="2 3" key="1">
    <citation type="journal article" date="2011" name="PLoS Genet.">
        <title>Genome sequencing and comparative transcriptomics of the model entomopathogenic fungi Metarhizium anisopliae and M. acridum.</title>
        <authorList>
            <person name="Gao Q."/>
            <person name="Jin K."/>
            <person name="Ying S.H."/>
            <person name="Zhang Y."/>
            <person name="Xiao G."/>
            <person name="Shang Y."/>
            <person name="Duan Z."/>
            <person name="Hu X."/>
            <person name="Xie X.Q."/>
            <person name="Zhou G."/>
            <person name="Peng G."/>
            <person name="Luo Z."/>
            <person name="Huang W."/>
            <person name="Wang B."/>
            <person name="Fang W."/>
            <person name="Wang S."/>
            <person name="Zhong Y."/>
            <person name="Ma L.J."/>
            <person name="St Leger R.J."/>
            <person name="Zhao G.P."/>
            <person name="Pei Y."/>
            <person name="Feng M.G."/>
            <person name="Xia Y."/>
            <person name="Wang C."/>
        </authorList>
    </citation>
    <scope>NUCLEOTIDE SEQUENCE [LARGE SCALE GENOMIC DNA]</scope>
    <source>
        <strain evidence="2 3">CQMa 102</strain>
    </source>
</reference>